<dbReference type="InterPro" id="IPR000515">
    <property type="entry name" value="MetI-like"/>
</dbReference>
<dbReference type="PANTHER" id="PTHR43744:SF12">
    <property type="entry name" value="ABC TRANSPORTER PERMEASE PROTEIN MG189-RELATED"/>
    <property type="match status" value="1"/>
</dbReference>
<reference evidence="9" key="1">
    <citation type="submission" date="2015-07" db="EMBL/GenBank/DDBJ databases">
        <title>Draft Genome Sequences of Anaerolinea thermolimosa IMO-1, Bellilinea caldifistulae GOMI-1, Leptolinea tardivitalis YMTK-2, Levilinea saccharolytica KIBI-1,Longilinea arvoryzae KOME-1, Previously Described as Members of the Anaerolineaceae (Chloroflexi).</title>
        <authorList>
            <person name="Sekiguchi Y."/>
            <person name="Ohashi A."/>
            <person name="Matsuura N."/>
            <person name="Tourlousse M.D."/>
        </authorList>
    </citation>
    <scope>NUCLEOTIDE SEQUENCE [LARGE SCALE GENOMIC DNA]</scope>
    <source>
        <strain evidence="9">KOME-1</strain>
    </source>
</reference>
<dbReference type="CDD" id="cd06261">
    <property type="entry name" value="TM_PBP2"/>
    <property type="match status" value="1"/>
</dbReference>
<name>A0A0S7BCE9_9CHLR</name>
<keyword evidence="2 7" id="KW-0813">Transport</keyword>
<evidence type="ECO:0000313" key="9">
    <source>
        <dbReference type="EMBL" id="GAP12857.1"/>
    </source>
</evidence>
<dbReference type="RefSeq" id="WP_201785863.1">
    <property type="nucleotide sequence ID" value="NZ_DF967972.1"/>
</dbReference>
<evidence type="ECO:0000256" key="2">
    <source>
        <dbReference type="ARBA" id="ARBA00022448"/>
    </source>
</evidence>
<evidence type="ECO:0000256" key="7">
    <source>
        <dbReference type="RuleBase" id="RU363032"/>
    </source>
</evidence>
<dbReference type="InterPro" id="IPR035906">
    <property type="entry name" value="MetI-like_sf"/>
</dbReference>
<dbReference type="Proteomes" id="UP000055060">
    <property type="component" value="Unassembled WGS sequence"/>
</dbReference>
<evidence type="ECO:0000313" key="10">
    <source>
        <dbReference type="Proteomes" id="UP000055060"/>
    </source>
</evidence>
<gene>
    <name evidence="9" type="ORF">LARV_00597</name>
</gene>
<accession>A0A0S7BCE9</accession>
<dbReference type="EMBL" id="DF967972">
    <property type="protein sequence ID" value="GAP12857.1"/>
    <property type="molecule type" value="Genomic_DNA"/>
</dbReference>
<dbReference type="GO" id="GO:0005886">
    <property type="term" value="C:plasma membrane"/>
    <property type="evidence" value="ECO:0007669"/>
    <property type="project" value="UniProtKB-SubCell"/>
</dbReference>
<proteinExistence type="inferred from homology"/>
<protein>
    <submittedName>
        <fullName evidence="9">ABC-type sugar transport system, permease component</fullName>
    </submittedName>
</protein>
<evidence type="ECO:0000256" key="4">
    <source>
        <dbReference type="ARBA" id="ARBA00022692"/>
    </source>
</evidence>
<dbReference type="PANTHER" id="PTHR43744">
    <property type="entry name" value="ABC TRANSPORTER PERMEASE PROTEIN MG189-RELATED-RELATED"/>
    <property type="match status" value="1"/>
</dbReference>
<dbReference type="GO" id="GO:0055085">
    <property type="term" value="P:transmembrane transport"/>
    <property type="evidence" value="ECO:0007669"/>
    <property type="project" value="InterPro"/>
</dbReference>
<evidence type="ECO:0000256" key="6">
    <source>
        <dbReference type="ARBA" id="ARBA00023136"/>
    </source>
</evidence>
<keyword evidence="4 7" id="KW-0812">Transmembrane</keyword>
<keyword evidence="3" id="KW-1003">Cell membrane</keyword>
<keyword evidence="5 7" id="KW-1133">Transmembrane helix</keyword>
<feature type="transmembrane region" description="Helical" evidence="7">
    <location>
        <begin position="17"/>
        <end position="39"/>
    </location>
</feature>
<organism evidence="9">
    <name type="scientific">Longilinea arvoryzae</name>
    <dbReference type="NCBI Taxonomy" id="360412"/>
    <lineage>
        <taxon>Bacteria</taxon>
        <taxon>Bacillati</taxon>
        <taxon>Chloroflexota</taxon>
        <taxon>Anaerolineae</taxon>
        <taxon>Anaerolineales</taxon>
        <taxon>Anaerolineaceae</taxon>
        <taxon>Longilinea</taxon>
    </lineage>
</organism>
<keyword evidence="9" id="KW-0762">Sugar transport</keyword>
<keyword evidence="10" id="KW-1185">Reference proteome</keyword>
<dbReference type="PROSITE" id="PS50928">
    <property type="entry name" value="ABC_TM1"/>
    <property type="match status" value="1"/>
</dbReference>
<dbReference type="SUPFAM" id="SSF161098">
    <property type="entry name" value="MetI-like"/>
    <property type="match status" value="1"/>
</dbReference>
<keyword evidence="6 7" id="KW-0472">Membrane</keyword>
<evidence type="ECO:0000256" key="1">
    <source>
        <dbReference type="ARBA" id="ARBA00004651"/>
    </source>
</evidence>
<sequence length="285" mass="32219">MEAAHTRTQSNSLQKRIVILLSVTILTIGAITMILPFVWSLLTSLKSSENVFAHSAFWIQFPPDFSAYKQIWQKVPILTYTLNTLKVSLIVTVGQLLTSSLAGYAFAKLKFPGRDKLFVFYLATMMIPGTVLLIPNFVIMSKIGAVNTHWALILSAVGSVYSTFLMRQFFQSFPSELMDAAKLDGCNPFGFYWNILLPNSKPIFTTLGLMAFQGIWNDFQWPLIVLNDQKLRTLQVGLSYLNSEFYTDWNLLMAGSILTMLPILILFFCVQKYFVQSFKLTGLKG</sequence>
<dbReference type="Gene3D" id="1.10.3720.10">
    <property type="entry name" value="MetI-like"/>
    <property type="match status" value="1"/>
</dbReference>
<feature type="domain" description="ABC transmembrane type-1" evidence="8">
    <location>
        <begin position="81"/>
        <end position="270"/>
    </location>
</feature>
<dbReference type="STRING" id="360412.LARV_00597"/>
<evidence type="ECO:0000256" key="3">
    <source>
        <dbReference type="ARBA" id="ARBA00022475"/>
    </source>
</evidence>
<evidence type="ECO:0000259" key="8">
    <source>
        <dbReference type="PROSITE" id="PS50928"/>
    </source>
</evidence>
<comment type="subcellular location">
    <subcellularLocation>
        <location evidence="1 7">Cell membrane</location>
        <topology evidence="1 7">Multi-pass membrane protein</topology>
    </subcellularLocation>
</comment>
<evidence type="ECO:0000256" key="5">
    <source>
        <dbReference type="ARBA" id="ARBA00022989"/>
    </source>
</evidence>
<feature type="transmembrane region" description="Helical" evidence="7">
    <location>
        <begin position="249"/>
        <end position="270"/>
    </location>
</feature>
<comment type="similarity">
    <text evidence="7">Belongs to the binding-protein-dependent transport system permease family.</text>
</comment>
<feature type="transmembrane region" description="Helical" evidence="7">
    <location>
        <begin position="191"/>
        <end position="216"/>
    </location>
</feature>
<dbReference type="Pfam" id="PF00528">
    <property type="entry name" value="BPD_transp_1"/>
    <property type="match status" value="1"/>
</dbReference>
<dbReference type="AlphaFoldDB" id="A0A0S7BCE9"/>
<feature type="transmembrane region" description="Helical" evidence="7">
    <location>
        <begin position="150"/>
        <end position="170"/>
    </location>
</feature>
<feature type="transmembrane region" description="Helical" evidence="7">
    <location>
        <begin position="118"/>
        <end position="138"/>
    </location>
</feature>